<feature type="coiled-coil region" evidence="9">
    <location>
        <begin position="435"/>
        <end position="466"/>
    </location>
</feature>
<keyword evidence="2 8" id="KW-0004">4Fe-4S</keyword>
<dbReference type="InterPro" id="IPR011538">
    <property type="entry name" value="Nuo51_FMN-bd"/>
</dbReference>
<feature type="region of interest" description="Disordered" evidence="10">
    <location>
        <begin position="467"/>
        <end position="492"/>
    </location>
</feature>
<name>I3CGV4_9GAMM</name>
<dbReference type="PANTHER" id="PTHR43034:SF2">
    <property type="entry name" value="ION-TRANSLOCATING OXIDOREDUCTASE COMPLEX SUBUNIT C"/>
    <property type="match status" value="1"/>
</dbReference>
<dbReference type="InterPro" id="IPR026902">
    <property type="entry name" value="RnfC_N"/>
</dbReference>
<gene>
    <name evidence="8" type="primary">rnfC</name>
    <name evidence="12" type="ORF">BegalDRAFT_1977</name>
</gene>
<keyword evidence="4 8" id="KW-0677">Repeat</keyword>
<dbReference type="HAMAP" id="MF_00461">
    <property type="entry name" value="RsxC_RnfC"/>
    <property type="match status" value="1"/>
</dbReference>
<organism evidence="12 13">
    <name type="scientific">Beggiatoa alba B18LD</name>
    <dbReference type="NCBI Taxonomy" id="395493"/>
    <lineage>
        <taxon>Bacteria</taxon>
        <taxon>Pseudomonadati</taxon>
        <taxon>Pseudomonadota</taxon>
        <taxon>Gammaproteobacteria</taxon>
        <taxon>Thiotrichales</taxon>
        <taxon>Thiotrichaceae</taxon>
        <taxon>Beggiatoa</taxon>
    </lineage>
</organism>
<evidence type="ECO:0000259" key="11">
    <source>
        <dbReference type="PROSITE" id="PS51379"/>
    </source>
</evidence>
<dbReference type="Gene3D" id="3.30.70.20">
    <property type="match status" value="1"/>
</dbReference>
<keyword evidence="9" id="KW-0175">Coiled coil</keyword>
<keyword evidence="8" id="KW-0472">Membrane</keyword>
<comment type="similarity">
    <text evidence="8">Belongs to the 4Fe4S bacterial-type ferredoxin family. RnfC subfamily.</text>
</comment>
<dbReference type="Pfam" id="PF10531">
    <property type="entry name" value="SLBB"/>
    <property type="match status" value="1"/>
</dbReference>
<comment type="subcellular location">
    <subcellularLocation>
        <location evidence="8">Cell inner membrane</location>
        <topology evidence="8">Peripheral membrane protein</topology>
    </subcellularLocation>
</comment>
<comment type="subunit">
    <text evidence="8">The complex is composed of six subunits: RnfA, RnfB, RnfC, RnfD, RnfE and RnfG.</text>
</comment>
<feature type="binding site" evidence="8">
    <location>
        <position position="376"/>
    </location>
    <ligand>
        <name>[4Fe-4S] cluster</name>
        <dbReference type="ChEBI" id="CHEBI:49883"/>
        <label>1</label>
    </ligand>
</feature>
<dbReference type="AlphaFoldDB" id="I3CGV4"/>
<feature type="binding site" evidence="8">
    <location>
        <position position="415"/>
    </location>
    <ligand>
        <name>[4Fe-4S] cluster</name>
        <dbReference type="ChEBI" id="CHEBI:49883"/>
        <label>2</label>
    </ligand>
</feature>
<dbReference type="GO" id="GO:0009055">
    <property type="term" value="F:electron transfer activity"/>
    <property type="evidence" value="ECO:0007669"/>
    <property type="project" value="InterPro"/>
</dbReference>
<dbReference type="PROSITE" id="PS00198">
    <property type="entry name" value="4FE4S_FER_1"/>
    <property type="match status" value="1"/>
</dbReference>
<dbReference type="HOGENOM" id="CLU_010808_6_2_6"/>
<dbReference type="InterPro" id="IPR017896">
    <property type="entry name" value="4Fe4S_Fe-S-bd"/>
</dbReference>
<proteinExistence type="inferred from homology"/>
<dbReference type="Pfam" id="PF01512">
    <property type="entry name" value="Complex1_51K"/>
    <property type="match status" value="1"/>
</dbReference>
<feature type="binding site" evidence="8">
    <location>
        <position position="373"/>
    </location>
    <ligand>
        <name>[4Fe-4S] cluster</name>
        <dbReference type="ChEBI" id="CHEBI:49883"/>
        <label>1</label>
    </ligand>
</feature>
<feature type="binding site" evidence="8">
    <location>
        <position position="383"/>
    </location>
    <ligand>
        <name>[4Fe-4S] cluster</name>
        <dbReference type="ChEBI" id="CHEBI:49883"/>
        <label>2</label>
    </ligand>
</feature>
<evidence type="ECO:0000256" key="7">
    <source>
        <dbReference type="ARBA" id="ARBA00023014"/>
    </source>
</evidence>
<dbReference type="Proteomes" id="UP000005744">
    <property type="component" value="Unassembled WGS sequence"/>
</dbReference>
<dbReference type="NCBIfam" id="NF003454">
    <property type="entry name" value="PRK05035.1"/>
    <property type="match status" value="1"/>
</dbReference>
<dbReference type="EMBL" id="JH600070">
    <property type="protein sequence ID" value="EIJ42847.1"/>
    <property type="molecule type" value="Genomic_DNA"/>
</dbReference>
<feature type="binding site" evidence="8">
    <location>
        <position position="379"/>
    </location>
    <ligand>
        <name>[4Fe-4S] cluster</name>
        <dbReference type="ChEBI" id="CHEBI:49883"/>
        <label>1</label>
    </ligand>
</feature>
<dbReference type="FunFam" id="3.30.70.20:FF:000044">
    <property type="entry name" value="Ion-translocating oxidoreductase complex subunit C"/>
    <property type="match status" value="1"/>
</dbReference>
<reference evidence="12 13" key="1">
    <citation type="submission" date="2011-11" db="EMBL/GenBank/DDBJ databases">
        <title>Improved High-Quality Draft sequence of Beggiatoa alba B18lD.</title>
        <authorList>
            <consortium name="US DOE Joint Genome Institute"/>
            <person name="Lucas S."/>
            <person name="Han J."/>
            <person name="Lapidus A."/>
            <person name="Cheng J.-F."/>
            <person name="Goodwin L."/>
            <person name="Pitluck S."/>
            <person name="Peters L."/>
            <person name="Mikhailova N."/>
            <person name="Held B."/>
            <person name="Detter J.C."/>
            <person name="Han C."/>
            <person name="Tapia R."/>
            <person name="Land M."/>
            <person name="Hauser L."/>
            <person name="Kyrpides N."/>
            <person name="Ivanova N."/>
            <person name="Pagani I."/>
            <person name="Samuel K."/>
            <person name="Teske A."/>
            <person name="Mueller J."/>
            <person name="Woyke T."/>
        </authorList>
    </citation>
    <scope>NUCLEOTIDE SEQUENCE [LARGE SCALE GENOMIC DNA]</scope>
    <source>
        <strain evidence="12 13">B18LD</strain>
    </source>
</reference>
<dbReference type="STRING" id="395493.BegalDRAFT_1977"/>
<dbReference type="InterPro" id="IPR019554">
    <property type="entry name" value="Soluble_ligand-bd"/>
</dbReference>
<evidence type="ECO:0000256" key="3">
    <source>
        <dbReference type="ARBA" id="ARBA00022723"/>
    </source>
</evidence>
<sequence>MISALWHFRGGIKTAGHKTLSSESPIIPATIPRYLVLPLLQHIGIPTEPVVHVGQQVLKGQIIGRCCHSEDYENLFSAPVHASSSGTVVAIEARAVPHPSGLQAPCVIIETDGKDEAIDATPLTDYAQLDPALVRRHIAQAGIVGLGGAGFPSHLKLKPQGIDTLILNGAECEPYITCDDRLMRERPADVIGGAQILRHVLGGAKRCIIAVEDNKPAAFETLQQVAQGTDIEIIKIPSLYPTGGERQLIKVLTNKAVGRSQLPAHVGIVVHNVETARAVYQAVTYGKPLISRIVTVTGNGISHPKNLEVRFGTLMRDLLAQCGVKTDIRRLIMGGSMMGFTLPTDELPIIKTTNCLIASCADDILQPAQPLPCIRCGACANACPVNLLPQQLYWHAKAKAFDKARDLHLFDCIECGCCSYVCPSHIPLVDYYRYAKTEIREADQEKRKADNARQRHEFRVSRLEREKAAKAAKHQQKKVLPDKVEEANSDDAQASKQAVIAAALERAKAKQTNSTLNNNNDPQTL</sequence>
<dbReference type="Pfam" id="PF12838">
    <property type="entry name" value="Fer4_7"/>
    <property type="match status" value="1"/>
</dbReference>
<keyword evidence="7 8" id="KW-0411">Iron-sulfur</keyword>
<dbReference type="Pfam" id="PF13375">
    <property type="entry name" value="RnfC_N"/>
    <property type="match status" value="1"/>
</dbReference>
<keyword evidence="6 8" id="KW-0408">Iron</keyword>
<dbReference type="GO" id="GO:0005886">
    <property type="term" value="C:plasma membrane"/>
    <property type="evidence" value="ECO:0007669"/>
    <property type="project" value="UniProtKB-SubCell"/>
</dbReference>
<dbReference type="PANTHER" id="PTHR43034">
    <property type="entry name" value="ION-TRANSLOCATING OXIDOREDUCTASE COMPLEX SUBUNIT C"/>
    <property type="match status" value="1"/>
</dbReference>
<dbReference type="NCBIfam" id="TIGR01945">
    <property type="entry name" value="rnfC"/>
    <property type="match status" value="1"/>
</dbReference>
<dbReference type="Gene3D" id="3.40.50.11540">
    <property type="entry name" value="NADH-ubiquinone oxidoreductase 51kDa subunit"/>
    <property type="match status" value="1"/>
</dbReference>
<keyword evidence="1 8" id="KW-0813">Transport</keyword>
<evidence type="ECO:0000256" key="10">
    <source>
        <dbReference type="SAM" id="MobiDB-lite"/>
    </source>
</evidence>
<comment type="function">
    <text evidence="8">Part of a membrane-bound complex that couples electron transfer with translocation of ions across the membrane.</text>
</comment>
<dbReference type="SUPFAM" id="SSF46548">
    <property type="entry name" value="alpha-helical ferredoxin"/>
    <property type="match status" value="1"/>
</dbReference>
<evidence type="ECO:0000313" key="12">
    <source>
        <dbReference type="EMBL" id="EIJ42847.1"/>
    </source>
</evidence>
<feature type="binding site" evidence="8">
    <location>
        <position position="422"/>
    </location>
    <ligand>
        <name>[4Fe-4S] cluster</name>
        <dbReference type="ChEBI" id="CHEBI:49883"/>
        <label>1</label>
    </ligand>
</feature>
<evidence type="ECO:0000256" key="9">
    <source>
        <dbReference type="SAM" id="Coils"/>
    </source>
</evidence>
<dbReference type="GO" id="GO:0046872">
    <property type="term" value="F:metal ion binding"/>
    <property type="evidence" value="ECO:0007669"/>
    <property type="project" value="UniProtKB-KW"/>
</dbReference>
<dbReference type="EC" id="7.-.-.-" evidence="8"/>
<comment type="cofactor">
    <cofactor evidence="8">
        <name>[4Fe-4S] cluster</name>
        <dbReference type="ChEBI" id="CHEBI:49883"/>
    </cofactor>
    <text evidence="8">Binds 2 [4Fe-4S] clusters per subunit.</text>
</comment>
<dbReference type="InterPro" id="IPR017900">
    <property type="entry name" value="4Fe4S_Fe_S_CS"/>
</dbReference>
<keyword evidence="5 8" id="KW-0249">Electron transport</keyword>
<evidence type="ECO:0000313" key="13">
    <source>
        <dbReference type="Proteomes" id="UP000005744"/>
    </source>
</evidence>
<keyword evidence="13" id="KW-1185">Reference proteome</keyword>
<dbReference type="eggNOG" id="COG4656">
    <property type="taxonomic scope" value="Bacteria"/>
</dbReference>
<keyword evidence="8" id="KW-1003">Cell membrane</keyword>
<keyword evidence="8" id="KW-1278">Translocase</keyword>
<feature type="binding site" evidence="8">
    <location>
        <position position="412"/>
    </location>
    <ligand>
        <name>[4Fe-4S] cluster</name>
        <dbReference type="ChEBI" id="CHEBI:49883"/>
        <label>2</label>
    </ligand>
</feature>
<evidence type="ECO:0000256" key="1">
    <source>
        <dbReference type="ARBA" id="ARBA00022448"/>
    </source>
</evidence>
<dbReference type="PROSITE" id="PS51379">
    <property type="entry name" value="4FE4S_FER_2"/>
    <property type="match status" value="2"/>
</dbReference>
<keyword evidence="3 8" id="KW-0479">Metal-binding</keyword>
<dbReference type="GO" id="GO:0051539">
    <property type="term" value="F:4 iron, 4 sulfur cluster binding"/>
    <property type="evidence" value="ECO:0007669"/>
    <property type="project" value="UniProtKB-KW"/>
</dbReference>
<dbReference type="GO" id="GO:0022900">
    <property type="term" value="P:electron transport chain"/>
    <property type="evidence" value="ECO:0007669"/>
    <property type="project" value="UniProtKB-UniRule"/>
</dbReference>
<dbReference type="RefSeq" id="WP_002686101.1">
    <property type="nucleotide sequence ID" value="NZ_JH600070.1"/>
</dbReference>
<feature type="domain" description="4Fe-4S ferredoxin-type" evidence="11">
    <location>
        <begin position="373"/>
        <end position="393"/>
    </location>
</feature>
<accession>I3CGV4</accession>
<evidence type="ECO:0000256" key="4">
    <source>
        <dbReference type="ARBA" id="ARBA00022737"/>
    </source>
</evidence>
<feature type="binding site" evidence="8">
    <location>
        <position position="418"/>
    </location>
    <ligand>
        <name>[4Fe-4S] cluster</name>
        <dbReference type="ChEBI" id="CHEBI:49883"/>
        <label>2</label>
    </ligand>
</feature>
<evidence type="ECO:0000256" key="8">
    <source>
        <dbReference type="HAMAP-Rule" id="MF_00461"/>
    </source>
</evidence>
<feature type="domain" description="4Fe-4S ferredoxin-type" evidence="11">
    <location>
        <begin position="403"/>
        <end position="432"/>
    </location>
</feature>
<keyword evidence="8" id="KW-0997">Cell inner membrane</keyword>
<dbReference type="InterPro" id="IPR037225">
    <property type="entry name" value="Nuo51_FMN-bd_sf"/>
</dbReference>
<evidence type="ECO:0000256" key="5">
    <source>
        <dbReference type="ARBA" id="ARBA00022982"/>
    </source>
</evidence>
<dbReference type="InterPro" id="IPR010208">
    <property type="entry name" value="Ion_transpt_RnfC/RsxC"/>
</dbReference>
<dbReference type="OrthoDB" id="9767754at2"/>
<evidence type="ECO:0000256" key="6">
    <source>
        <dbReference type="ARBA" id="ARBA00023004"/>
    </source>
</evidence>
<dbReference type="SUPFAM" id="SSF142019">
    <property type="entry name" value="Nqo1 FMN-binding domain-like"/>
    <property type="match status" value="1"/>
</dbReference>
<protein>
    <recommendedName>
        <fullName evidence="8">Ion-translocating oxidoreductase complex subunit C</fullName>
        <ecNumber evidence="8">7.-.-.-</ecNumber>
    </recommendedName>
    <alternativeName>
        <fullName evidence="8">Rnf electron transport complex subunit C</fullName>
    </alternativeName>
</protein>
<evidence type="ECO:0000256" key="2">
    <source>
        <dbReference type="ARBA" id="ARBA00022485"/>
    </source>
</evidence>